<proteinExistence type="predicted"/>
<feature type="transmembrane region" description="Helical" evidence="1">
    <location>
        <begin position="64"/>
        <end position="86"/>
    </location>
</feature>
<feature type="transmembrane region" description="Helical" evidence="1">
    <location>
        <begin position="32"/>
        <end position="52"/>
    </location>
</feature>
<keyword evidence="3" id="KW-1185">Reference proteome</keyword>
<comment type="caution">
    <text evidence="2">The sequence shown here is derived from an EMBL/GenBank/DDBJ whole genome shotgun (WGS) entry which is preliminary data.</text>
</comment>
<dbReference type="InterPro" id="IPR046671">
    <property type="entry name" value="DUF6541"/>
</dbReference>
<keyword evidence="1" id="KW-0812">Transmembrane</keyword>
<feature type="transmembrane region" description="Helical" evidence="1">
    <location>
        <begin position="238"/>
        <end position="259"/>
    </location>
</feature>
<feature type="transmembrane region" description="Helical" evidence="1">
    <location>
        <begin position="208"/>
        <end position="231"/>
    </location>
</feature>
<feature type="transmembrane region" description="Helical" evidence="1">
    <location>
        <begin position="521"/>
        <end position="539"/>
    </location>
</feature>
<protein>
    <submittedName>
        <fullName evidence="2">Uncharacterized protein</fullName>
    </submittedName>
</protein>
<feature type="transmembrane region" description="Helical" evidence="1">
    <location>
        <begin position="398"/>
        <end position="417"/>
    </location>
</feature>
<keyword evidence="1" id="KW-0472">Membrane</keyword>
<feature type="transmembrane region" description="Helical" evidence="1">
    <location>
        <begin position="6"/>
        <end position="25"/>
    </location>
</feature>
<feature type="transmembrane region" description="Helical" evidence="1">
    <location>
        <begin position="318"/>
        <end position="337"/>
    </location>
</feature>
<name>A0ABQ1NXY8_9MICC</name>
<sequence length="691" mass="73732">MSWWHTILPLGITVVAVFVPGAVLARCAGVRGLTLAAVSAPLTVTICAGTAIVAPRLGVPYTPVVVAIATVIVALLALALRVAVLLRRTDLSQARSWIRPGATRSTARDYPLVGDPRVTGILIGLVSLVLPLYIIGLRYVRGIGKPENISQTYDNIFHLNAVQTIISTGNGSSLTLGNLTPTSAGFYPAAWHDLVAVVAELTGASVPLAVNATNIVVAALVWPLACLFLVSRISGGRLLPMMLTGVLSAAFSAFPYLMIDFGVLYPNHLAIAMLPLAIGLVVDVLDVGSFRPESVLTSGLLLVLMLPGMALAHPSVVVALVAFVFPLVLAKLAQQLIRAARGSVPRRRAIVWAGLTVLYVVAGLAVWIVARPDPSTYTWQPVQTAAQAVGEILGAAPMFAPISWLMLVLIAIGLYSMLRQRRQWWIFGMFLVGSALFIVASSMPVGDVRSFWTGVWYTDNFRLAALLPIVTVPIVAIGAEFLVRHLVTDLRRLLERRAARQPVAPAGDRSRVLAGLQERPGIVYGSVSLALVLIIGVLGQNPSLEVRQDSLIARYAMTSTSPLLDSDERALLDQVDGLVPAGEQVLANPRTGGALVLALADRRTVTPHVAGQRSPAEQTIIDHWDEAAFNTTVCAAVRDENAYWALDFGSREVTAGQHPYPGLNHLEGTPGVRLAAEVGHARLYELTACRA</sequence>
<keyword evidence="1" id="KW-1133">Transmembrane helix</keyword>
<organism evidence="2 3">
    <name type="scientific">Tersicoccus solisilvae</name>
    <dbReference type="NCBI Taxonomy" id="1882339"/>
    <lineage>
        <taxon>Bacteria</taxon>
        <taxon>Bacillati</taxon>
        <taxon>Actinomycetota</taxon>
        <taxon>Actinomycetes</taxon>
        <taxon>Micrococcales</taxon>
        <taxon>Micrococcaceae</taxon>
        <taxon>Tersicoccus</taxon>
    </lineage>
</organism>
<accession>A0ABQ1NXY8</accession>
<feature type="transmembrane region" description="Helical" evidence="1">
    <location>
        <begin position="424"/>
        <end position="443"/>
    </location>
</feature>
<feature type="transmembrane region" description="Helical" evidence="1">
    <location>
        <begin position="118"/>
        <end position="140"/>
    </location>
</feature>
<dbReference type="Proteomes" id="UP000597761">
    <property type="component" value="Unassembled WGS sequence"/>
</dbReference>
<dbReference type="Pfam" id="PF20176">
    <property type="entry name" value="DUF6541"/>
    <property type="match status" value="1"/>
</dbReference>
<dbReference type="RefSeq" id="WP_188667512.1">
    <property type="nucleotide sequence ID" value="NZ_BMJI01000005.1"/>
</dbReference>
<reference evidence="3" key="1">
    <citation type="journal article" date="2019" name="Int. J. Syst. Evol. Microbiol.">
        <title>The Global Catalogue of Microorganisms (GCM) 10K type strain sequencing project: providing services to taxonomists for standard genome sequencing and annotation.</title>
        <authorList>
            <consortium name="The Broad Institute Genomics Platform"/>
            <consortium name="The Broad Institute Genome Sequencing Center for Infectious Disease"/>
            <person name="Wu L."/>
            <person name="Ma J."/>
        </authorList>
    </citation>
    <scope>NUCLEOTIDE SEQUENCE [LARGE SCALE GENOMIC DNA]</scope>
    <source>
        <strain evidence="3">CGMCC 1.15480</strain>
    </source>
</reference>
<feature type="transmembrane region" description="Helical" evidence="1">
    <location>
        <begin position="349"/>
        <end position="370"/>
    </location>
</feature>
<feature type="transmembrane region" description="Helical" evidence="1">
    <location>
        <begin position="463"/>
        <end position="487"/>
    </location>
</feature>
<evidence type="ECO:0000256" key="1">
    <source>
        <dbReference type="SAM" id="Phobius"/>
    </source>
</evidence>
<evidence type="ECO:0000313" key="2">
    <source>
        <dbReference type="EMBL" id="GGC87407.1"/>
    </source>
</evidence>
<gene>
    <name evidence="2" type="ORF">GCM10011512_12940</name>
</gene>
<evidence type="ECO:0000313" key="3">
    <source>
        <dbReference type="Proteomes" id="UP000597761"/>
    </source>
</evidence>
<dbReference type="EMBL" id="BMJI01000005">
    <property type="protein sequence ID" value="GGC87407.1"/>
    <property type="molecule type" value="Genomic_DNA"/>
</dbReference>